<proteinExistence type="predicted"/>
<reference evidence="2" key="1">
    <citation type="submission" date="2020-03" db="EMBL/GenBank/DDBJ databases">
        <title>A high-quality chromosome-level genome assembly of a woody plant with both climbing and erect habits, Rhamnella rubrinervis.</title>
        <authorList>
            <person name="Lu Z."/>
            <person name="Yang Y."/>
            <person name="Zhu X."/>
            <person name="Sun Y."/>
        </authorList>
    </citation>
    <scope>NUCLEOTIDE SEQUENCE</scope>
    <source>
        <strain evidence="2">BYM</strain>
        <tissue evidence="2">Leaf</tissue>
    </source>
</reference>
<dbReference type="AlphaFoldDB" id="A0A8K0HG43"/>
<feature type="compositionally biased region" description="Acidic residues" evidence="1">
    <location>
        <begin position="119"/>
        <end position="134"/>
    </location>
</feature>
<evidence type="ECO:0000313" key="2">
    <source>
        <dbReference type="EMBL" id="KAF3451140.1"/>
    </source>
</evidence>
<sequence length="162" mass="18203">MFSRLSYAVRGQRDMLVVELVARRGVTLRGESSSSSYTGRMFHKVAAPSASGGSYREVGLVTGRLELEGRRQEVVMFIRKEAVMIPLDQFDEDPTEQEAMRAYMQARGYGGPPMVVAEPVEDDTNEDPEEDSLGTDDYVPHCCTPEPIDHEDFDYWDELASD</sequence>
<accession>A0A8K0HG43</accession>
<gene>
    <name evidence="2" type="ORF">FNV43_RR07230</name>
</gene>
<evidence type="ECO:0000256" key="1">
    <source>
        <dbReference type="SAM" id="MobiDB-lite"/>
    </source>
</evidence>
<feature type="region of interest" description="Disordered" evidence="1">
    <location>
        <begin position="115"/>
        <end position="152"/>
    </location>
</feature>
<organism evidence="2 3">
    <name type="scientific">Rhamnella rubrinervis</name>
    <dbReference type="NCBI Taxonomy" id="2594499"/>
    <lineage>
        <taxon>Eukaryota</taxon>
        <taxon>Viridiplantae</taxon>
        <taxon>Streptophyta</taxon>
        <taxon>Embryophyta</taxon>
        <taxon>Tracheophyta</taxon>
        <taxon>Spermatophyta</taxon>
        <taxon>Magnoliopsida</taxon>
        <taxon>eudicotyledons</taxon>
        <taxon>Gunneridae</taxon>
        <taxon>Pentapetalae</taxon>
        <taxon>rosids</taxon>
        <taxon>fabids</taxon>
        <taxon>Rosales</taxon>
        <taxon>Rhamnaceae</taxon>
        <taxon>rhamnoid group</taxon>
        <taxon>Rhamneae</taxon>
        <taxon>Rhamnella</taxon>
    </lineage>
</organism>
<dbReference type="EMBL" id="VOIH02000003">
    <property type="protein sequence ID" value="KAF3451140.1"/>
    <property type="molecule type" value="Genomic_DNA"/>
</dbReference>
<name>A0A8K0HG43_9ROSA</name>
<dbReference type="Proteomes" id="UP000796880">
    <property type="component" value="Unassembled WGS sequence"/>
</dbReference>
<keyword evidence="3" id="KW-1185">Reference proteome</keyword>
<comment type="caution">
    <text evidence="2">The sequence shown here is derived from an EMBL/GenBank/DDBJ whole genome shotgun (WGS) entry which is preliminary data.</text>
</comment>
<evidence type="ECO:0000313" key="3">
    <source>
        <dbReference type="Proteomes" id="UP000796880"/>
    </source>
</evidence>
<protein>
    <submittedName>
        <fullName evidence="2">Uncharacterized protein</fullName>
    </submittedName>
</protein>